<evidence type="ECO:0000256" key="5">
    <source>
        <dbReference type="ARBA" id="ARBA00023136"/>
    </source>
</evidence>
<keyword evidence="4" id="KW-1133">Transmembrane helix</keyword>
<keyword evidence="8" id="KW-0325">Glycoprotein</keyword>
<feature type="non-terminal residue" evidence="10">
    <location>
        <position position="90"/>
    </location>
</feature>
<evidence type="ECO:0000313" key="11">
    <source>
        <dbReference type="Proteomes" id="UP000193380"/>
    </source>
</evidence>
<dbReference type="Proteomes" id="UP000193380">
    <property type="component" value="Unassembled WGS sequence"/>
</dbReference>
<dbReference type="InterPro" id="IPR051221">
    <property type="entry name" value="LDLR-related"/>
</dbReference>
<dbReference type="FunFam" id="4.10.400.10:FF:000123">
    <property type="entry name" value="low-density lipoprotein receptor-related protein 1B"/>
    <property type="match status" value="1"/>
</dbReference>
<keyword evidence="2" id="KW-0812">Transmembrane</keyword>
<feature type="disulfide bond" evidence="9">
    <location>
        <begin position="53"/>
        <end position="65"/>
    </location>
</feature>
<evidence type="ECO:0000313" key="10">
    <source>
        <dbReference type="EMBL" id="CDQ90327.1"/>
    </source>
</evidence>
<organism evidence="10 11">
    <name type="scientific">Oncorhynchus mykiss</name>
    <name type="common">Rainbow trout</name>
    <name type="synonym">Salmo gairdneri</name>
    <dbReference type="NCBI Taxonomy" id="8022"/>
    <lineage>
        <taxon>Eukaryota</taxon>
        <taxon>Metazoa</taxon>
        <taxon>Chordata</taxon>
        <taxon>Craniata</taxon>
        <taxon>Vertebrata</taxon>
        <taxon>Euteleostomi</taxon>
        <taxon>Actinopterygii</taxon>
        <taxon>Neopterygii</taxon>
        <taxon>Teleostei</taxon>
        <taxon>Protacanthopterygii</taxon>
        <taxon>Salmoniformes</taxon>
        <taxon>Salmonidae</taxon>
        <taxon>Salmoninae</taxon>
        <taxon>Oncorhynchus</taxon>
    </lineage>
</organism>
<evidence type="ECO:0000256" key="9">
    <source>
        <dbReference type="PROSITE-ProRule" id="PRU00124"/>
    </source>
</evidence>
<dbReference type="SUPFAM" id="SSF57424">
    <property type="entry name" value="LDL receptor-like module"/>
    <property type="match status" value="2"/>
</dbReference>
<evidence type="ECO:0000256" key="7">
    <source>
        <dbReference type="ARBA" id="ARBA00023170"/>
    </source>
</evidence>
<evidence type="ECO:0000256" key="4">
    <source>
        <dbReference type="ARBA" id="ARBA00022989"/>
    </source>
</evidence>
<dbReference type="GO" id="GO:0043235">
    <property type="term" value="C:receptor complex"/>
    <property type="evidence" value="ECO:0007669"/>
    <property type="project" value="TreeGrafter"/>
</dbReference>
<sequence length="90" mass="10035">MCAKLPCPPSRPYRCRNDRVCLRSEQVCNGIDDCGDNSDEDDCEDVMRTPRPCGKVEFTCSNHRCVAQELQCDLFDDCGDGGSDELHCKG</sequence>
<dbReference type="SMART" id="SM00192">
    <property type="entry name" value="LDLa"/>
    <property type="match status" value="2"/>
</dbReference>
<dbReference type="InterPro" id="IPR023415">
    <property type="entry name" value="LDLR_class-A_CS"/>
</dbReference>
<dbReference type="PANTHER" id="PTHR22722:SF5">
    <property type="entry name" value="LOW-DENSITY LIPOPROTEIN RECEPTOR-RELATED PROTEIN 1B"/>
    <property type="match status" value="1"/>
</dbReference>
<dbReference type="PROSITE" id="PS50068">
    <property type="entry name" value="LDLRA_2"/>
    <property type="match status" value="2"/>
</dbReference>
<evidence type="ECO:0000256" key="6">
    <source>
        <dbReference type="ARBA" id="ARBA00023157"/>
    </source>
</evidence>
<dbReference type="GO" id="GO:0005041">
    <property type="term" value="F:low-density lipoprotein particle receptor activity"/>
    <property type="evidence" value="ECO:0007669"/>
    <property type="project" value="TreeGrafter"/>
</dbReference>
<evidence type="ECO:0000256" key="1">
    <source>
        <dbReference type="ARBA" id="ARBA00004167"/>
    </source>
</evidence>
<dbReference type="PANTHER" id="PTHR22722">
    <property type="entry name" value="LOW-DENSITY LIPOPROTEIN RECEPTOR-RELATED PROTEIN 2-RELATED"/>
    <property type="match status" value="1"/>
</dbReference>
<keyword evidence="6 9" id="KW-1015">Disulfide bond</keyword>
<keyword evidence="7" id="KW-0675">Receptor</keyword>
<dbReference type="PRINTS" id="PR00261">
    <property type="entry name" value="LDLRECEPTOR"/>
</dbReference>
<dbReference type="GO" id="GO:0005886">
    <property type="term" value="C:plasma membrane"/>
    <property type="evidence" value="ECO:0007669"/>
    <property type="project" value="TreeGrafter"/>
</dbReference>
<reference evidence="10" key="1">
    <citation type="journal article" date="2014" name="Nat. Commun.">
        <title>The rainbow trout genome provides novel insights into evolution after whole-genome duplication in vertebrates.</title>
        <authorList>
            <person name="Berthelot C."/>
            <person name="Brunet F."/>
            <person name="Chalopin D."/>
            <person name="Juanchich A."/>
            <person name="Bernard M."/>
            <person name="Noel B."/>
            <person name="Bento P."/>
            <person name="Da Silva C."/>
            <person name="Labadie K."/>
            <person name="Alberti A."/>
            <person name="Aury J.M."/>
            <person name="Louis A."/>
            <person name="Dehais P."/>
            <person name="Bardou P."/>
            <person name="Montfort J."/>
            <person name="Klopp C."/>
            <person name="Cabau C."/>
            <person name="Gaspin C."/>
            <person name="Thorgaard G.H."/>
            <person name="Boussaha M."/>
            <person name="Quillet E."/>
            <person name="Guyomard R."/>
            <person name="Galiana D."/>
            <person name="Bobe J."/>
            <person name="Volff J.N."/>
            <person name="Genet C."/>
            <person name="Wincker P."/>
            <person name="Jaillon O."/>
            <person name="Roest Crollius H."/>
            <person name="Guiguen Y."/>
        </authorList>
    </citation>
    <scope>NUCLEOTIDE SEQUENCE [LARGE SCALE GENOMIC DNA]</scope>
</reference>
<dbReference type="FunFam" id="4.10.400.10:FF:000110">
    <property type="entry name" value="Low-density lipoprotein receptor-related protein 1B"/>
    <property type="match status" value="1"/>
</dbReference>
<dbReference type="EMBL" id="FR910399">
    <property type="protein sequence ID" value="CDQ90327.1"/>
    <property type="molecule type" value="Genomic_DNA"/>
</dbReference>
<reference evidence="10" key="2">
    <citation type="submission" date="2014-03" db="EMBL/GenBank/DDBJ databases">
        <authorList>
            <person name="Genoscope - CEA"/>
        </authorList>
    </citation>
    <scope>NUCLEOTIDE SEQUENCE</scope>
</reference>
<dbReference type="CDD" id="cd00112">
    <property type="entry name" value="LDLa"/>
    <property type="match status" value="2"/>
</dbReference>
<dbReference type="InterPro" id="IPR002172">
    <property type="entry name" value="LDrepeatLR_classA_rpt"/>
</dbReference>
<feature type="disulfide bond" evidence="9">
    <location>
        <begin position="60"/>
        <end position="78"/>
    </location>
</feature>
<dbReference type="Pfam" id="PF00057">
    <property type="entry name" value="Ldl_recept_a"/>
    <property type="match status" value="2"/>
</dbReference>
<gene>
    <name evidence="10" type="ORF">GSONMT00059045001</name>
</gene>
<evidence type="ECO:0000256" key="2">
    <source>
        <dbReference type="ARBA" id="ARBA00022692"/>
    </source>
</evidence>
<dbReference type="AlphaFoldDB" id="A0A060YFN6"/>
<keyword evidence="5" id="KW-0472">Membrane</keyword>
<feature type="disulfide bond" evidence="9">
    <location>
        <begin position="28"/>
        <end position="43"/>
    </location>
</feature>
<evidence type="ECO:0000256" key="3">
    <source>
        <dbReference type="ARBA" id="ARBA00022737"/>
    </source>
</evidence>
<comment type="subcellular location">
    <subcellularLocation>
        <location evidence="1">Membrane</location>
        <topology evidence="1">Single-pass membrane protein</topology>
    </subcellularLocation>
</comment>
<evidence type="ECO:0000256" key="8">
    <source>
        <dbReference type="ARBA" id="ARBA00023180"/>
    </source>
</evidence>
<keyword evidence="3" id="KW-0677">Repeat</keyword>
<comment type="caution">
    <text evidence="9">Lacks conserved residue(s) required for the propagation of feature annotation.</text>
</comment>
<dbReference type="PaxDb" id="8022-A0A060YFN6"/>
<accession>A0A060YFN6</accession>
<dbReference type="InterPro" id="IPR036055">
    <property type="entry name" value="LDL_receptor-like_sf"/>
</dbReference>
<dbReference type="STRING" id="8022.A0A060YFN6"/>
<dbReference type="PROSITE" id="PS01209">
    <property type="entry name" value="LDLRA_1"/>
    <property type="match status" value="2"/>
</dbReference>
<proteinExistence type="predicted"/>
<name>A0A060YFN6_ONCMY</name>
<protein>
    <submittedName>
        <fullName evidence="10">Uncharacterized protein</fullName>
    </submittedName>
</protein>
<dbReference type="Gene3D" id="4.10.400.10">
    <property type="entry name" value="Low-density Lipoprotein Receptor"/>
    <property type="match status" value="2"/>
</dbReference>